<sequence length="217" mass="24555">MMNEGQAPSIFIQNENLKIPLGKGEDIINPLARSIKKNKGGFKDRKALAHLSGVPKPLASQSTIIKNTKETINNKQYLKKDTFLSEDDIKNCREWAKEGIESCPFTLNDAHTLGKNAFDLRVKNEVDLVVGSMKIWSDTCFNDLFDLSGSQSEAPKDIDDTLELIPEPDITSGWTKEYFSDNEEDIDVLFNTDDDYLFNWDDNDEFVLIPSRISTDI</sequence>
<keyword evidence="2" id="KW-1185">Reference proteome</keyword>
<evidence type="ECO:0000313" key="2">
    <source>
        <dbReference type="Proteomes" id="UP000036987"/>
    </source>
</evidence>
<protein>
    <submittedName>
        <fullName evidence="1">Uncharacterized protein</fullName>
    </submittedName>
</protein>
<proteinExistence type="predicted"/>
<gene>
    <name evidence="1" type="ORF">ZOSMA_34G00360</name>
</gene>
<dbReference type="OrthoDB" id="1905229at2759"/>
<comment type="caution">
    <text evidence="1">The sequence shown here is derived from an EMBL/GenBank/DDBJ whole genome shotgun (WGS) entry which is preliminary data.</text>
</comment>
<dbReference type="EMBL" id="LFYR01001099">
    <property type="protein sequence ID" value="KMZ64759.1"/>
    <property type="molecule type" value="Genomic_DNA"/>
</dbReference>
<evidence type="ECO:0000313" key="1">
    <source>
        <dbReference type="EMBL" id="KMZ64759.1"/>
    </source>
</evidence>
<dbReference type="Proteomes" id="UP000036987">
    <property type="component" value="Unassembled WGS sequence"/>
</dbReference>
<dbReference type="AlphaFoldDB" id="A0A0K9P6Z1"/>
<reference evidence="2" key="1">
    <citation type="journal article" date="2016" name="Nature">
        <title>The genome of the seagrass Zostera marina reveals angiosperm adaptation to the sea.</title>
        <authorList>
            <person name="Olsen J.L."/>
            <person name="Rouze P."/>
            <person name="Verhelst B."/>
            <person name="Lin Y.-C."/>
            <person name="Bayer T."/>
            <person name="Collen J."/>
            <person name="Dattolo E."/>
            <person name="De Paoli E."/>
            <person name="Dittami S."/>
            <person name="Maumus F."/>
            <person name="Michel G."/>
            <person name="Kersting A."/>
            <person name="Lauritano C."/>
            <person name="Lohaus R."/>
            <person name="Toepel M."/>
            <person name="Tonon T."/>
            <person name="Vanneste K."/>
            <person name="Amirebrahimi M."/>
            <person name="Brakel J."/>
            <person name="Bostroem C."/>
            <person name="Chovatia M."/>
            <person name="Grimwood J."/>
            <person name="Jenkins J.W."/>
            <person name="Jueterbock A."/>
            <person name="Mraz A."/>
            <person name="Stam W.T."/>
            <person name="Tice H."/>
            <person name="Bornberg-Bauer E."/>
            <person name="Green P.J."/>
            <person name="Pearson G.A."/>
            <person name="Procaccini G."/>
            <person name="Duarte C.M."/>
            <person name="Schmutz J."/>
            <person name="Reusch T.B.H."/>
            <person name="Van de Peer Y."/>
        </authorList>
    </citation>
    <scope>NUCLEOTIDE SEQUENCE [LARGE SCALE GENOMIC DNA]</scope>
    <source>
        <strain evidence="2">cv. Finnish</strain>
    </source>
</reference>
<organism evidence="1 2">
    <name type="scientific">Zostera marina</name>
    <name type="common">Eelgrass</name>
    <dbReference type="NCBI Taxonomy" id="29655"/>
    <lineage>
        <taxon>Eukaryota</taxon>
        <taxon>Viridiplantae</taxon>
        <taxon>Streptophyta</taxon>
        <taxon>Embryophyta</taxon>
        <taxon>Tracheophyta</taxon>
        <taxon>Spermatophyta</taxon>
        <taxon>Magnoliopsida</taxon>
        <taxon>Liliopsida</taxon>
        <taxon>Zosteraceae</taxon>
        <taxon>Zostera</taxon>
    </lineage>
</organism>
<accession>A0A0K9P6Z1</accession>
<name>A0A0K9P6Z1_ZOSMR</name>